<protein>
    <submittedName>
        <fullName evidence="1">Uncharacterized protein</fullName>
    </submittedName>
</protein>
<dbReference type="AlphaFoldDB" id="A0A6S7G222"/>
<feature type="non-terminal residue" evidence="1">
    <location>
        <position position="1"/>
    </location>
</feature>
<comment type="caution">
    <text evidence="1">The sequence shown here is derived from an EMBL/GenBank/DDBJ whole genome shotgun (WGS) entry which is preliminary data.</text>
</comment>
<dbReference type="OrthoDB" id="5978439at2759"/>
<keyword evidence="2" id="KW-1185">Reference proteome</keyword>
<organism evidence="1 2">
    <name type="scientific">Paramuricea clavata</name>
    <name type="common">Red gorgonian</name>
    <name type="synonym">Violescent sea-whip</name>
    <dbReference type="NCBI Taxonomy" id="317549"/>
    <lineage>
        <taxon>Eukaryota</taxon>
        <taxon>Metazoa</taxon>
        <taxon>Cnidaria</taxon>
        <taxon>Anthozoa</taxon>
        <taxon>Octocorallia</taxon>
        <taxon>Malacalcyonacea</taxon>
        <taxon>Plexauridae</taxon>
        <taxon>Paramuricea</taxon>
    </lineage>
</organism>
<sequence>AILEERASNKLELTGPLIDSYFRELGKSMYAKLGRSRNTGLMPPVKLFVPYAMFRHLCNVAVGYGGSMKSSKTTLAVNIESFEAASKVFSPVRFGGQNYLKKRLFDKVRVNSHTILQYSGRASVVVGKSTPVIFDYNMKQEKLTLTFYVQRYDKADFCLDLRLQALMNKD</sequence>
<dbReference type="EMBL" id="CACRXK020000718">
    <property type="protein sequence ID" value="CAB3984293.1"/>
    <property type="molecule type" value="Genomic_DNA"/>
</dbReference>
<evidence type="ECO:0000313" key="2">
    <source>
        <dbReference type="Proteomes" id="UP001152795"/>
    </source>
</evidence>
<proteinExistence type="predicted"/>
<name>A0A6S7G222_PARCT</name>
<gene>
    <name evidence="1" type="ORF">PACLA_8A055689</name>
</gene>
<evidence type="ECO:0000313" key="1">
    <source>
        <dbReference type="EMBL" id="CAB3984293.1"/>
    </source>
</evidence>
<reference evidence="1" key="1">
    <citation type="submission" date="2020-04" db="EMBL/GenBank/DDBJ databases">
        <authorList>
            <person name="Alioto T."/>
            <person name="Alioto T."/>
            <person name="Gomez Garrido J."/>
        </authorList>
    </citation>
    <scope>NUCLEOTIDE SEQUENCE</scope>
    <source>
        <strain evidence="1">A484AB</strain>
    </source>
</reference>
<dbReference type="Proteomes" id="UP001152795">
    <property type="component" value="Unassembled WGS sequence"/>
</dbReference>
<accession>A0A6S7G222</accession>